<keyword evidence="3" id="KW-1185">Reference proteome</keyword>
<feature type="transmembrane region" description="Helical" evidence="1">
    <location>
        <begin position="66"/>
        <end position="85"/>
    </location>
</feature>
<keyword evidence="1" id="KW-0472">Membrane</keyword>
<dbReference type="EMBL" id="SPQQ01000004">
    <property type="protein sequence ID" value="TGE37504.1"/>
    <property type="molecule type" value="Genomic_DNA"/>
</dbReference>
<sequence length="223" mass="25739">MDKPFISIEDLVNFRNSPKFSVYALIFKPKRKGVFIGLCVLYIMANILILVSLIESVLNNYYPWKIGIVVGGTINLLIIVVLSRLQKHIESKFPDNKTSTQIKSEALRDYCKSKQITKSDLEKIRDILIREETKSHKKFSVIIPGAVVLLPLWNAFLNKLFTYTTDTKSLSSLFVGLSLSMICLSFVMWLTYKLIYDVFIIRRYDKLKATINAIEELLLNQYQ</sequence>
<protein>
    <submittedName>
        <fullName evidence="2">Uncharacterized protein</fullName>
    </submittedName>
</protein>
<keyword evidence="1" id="KW-1133">Transmembrane helix</keyword>
<dbReference type="AlphaFoldDB" id="A0A4Z0R4N3"/>
<keyword evidence="1" id="KW-0812">Transmembrane</keyword>
<dbReference type="Proteomes" id="UP000298460">
    <property type="component" value="Unassembled WGS sequence"/>
</dbReference>
<feature type="transmembrane region" description="Helical" evidence="1">
    <location>
        <begin position="139"/>
        <end position="157"/>
    </location>
</feature>
<evidence type="ECO:0000313" key="2">
    <source>
        <dbReference type="EMBL" id="TGE37504.1"/>
    </source>
</evidence>
<accession>A0A4Z0R4N3</accession>
<comment type="caution">
    <text evidence="2">The sequence shown here is derived from an EMBL/GenBank/DDBJ whole genome shotgun (WGS) entry which is preliminary data.</text>
</comment>
<proteinExistence type="predicted"/>
<feature type="transmembrane region" description="Helical" evidence="1">
    <location>
        <begin position="169"/>
        <end position="192"/>
    </location>
</feature>
<name>A0A4Z0R4N3_9FIRM</name>
<evidence type="ECO:0000256" key="1">
    <source>
        <dbReference type="SAM" id="Phobius"/>
    </source>
</evidence>
<feature type="transmembrane region" description="Helical" evidence="1">
    <location>
        <begin position="34"/>
        <end position="54"/>
    </location>
</feature>
<reference evidence="2 3" key="1">
    <citation type="submission" date="2019-03" db="EMBL/GenBank/DDBJ databases">
        <title>Draft Genome Sequence of Desulfosporosinus fructosivorans Strain 63.6F, Isolated from Marine Sediment in the Baltic Sea.</title>
        <authorList>
            <person name="Hausmann B."/>
            <person name="Vandieken V."/>
            <person name="Pjevac P."/>
            <person name="Schreck K."/>
            <person name="Herbold C.W."/>
            <person name="Loy A."/>
        </authorList>
    </citation>
    <scope>NUCLEOTIDE SEQUENCE [LARGE SCALE GENOMIC DNA]</scope>
    <source>
        <strain evidence="2 3">63.6F</strain>
    </source>
</reference>
<gene>
    <name evidence="2" type="ORF">E4K67_12175</name>
</gene>
<dbReference type="SUPFAM" id="SSF103473">
    <property type="entry name" value="MFS general substrate transporter"/>
    <property type="match status" value="1"/>
</dbReference>
<dbReference type="InterPro" id="IPR036259">
    <property type="entry name" value="MFS_trans_sf"/>
</dbReference>
<organism evidence="2 3">
    <name type="scientific">Desulfosporosinus fructosivorans</name>
    <dbReference type="NCBI Taxonomy" id="2018669"/>
    <lineage>
        <taxon>Bacteria</taxon>
        <taxon>Bacillati</taxon>
        <taxon>Bacillota</taxon>
        <taxon>Clostridia</taxon>
        <taxon>Eubacteriales</taxon>
        <taxon>Desulfitobacteriaceae</taxon>
        <taxon>Desulfosporosinus</taxon>
    </lineage>
</organism>
<dbReference type="RefSeq" id="WP_135547082.1">
    <property type="nucleotide sequence ID" value="NZ_SPQQ01000004.1"/>
</dbReference>
<evidence type="ECO:0000313" key="3">
    <source>
        <dbReference type="Proteomes" id="UP000298460"/>
    </source>
</evidence>